<comment type="caution">
    <text evidence="6">The sequence shown here is derived from an EMBL/GenBank/DDBJ whole genome shotgun (WGS) entry which is preliminary data.</text>
</comment>
<dbReference type="RefSeq" id="WP_138843037.1">
    <property type="nucleotide sequence ID" value="NZ_VCPD01000004.1"/>
</dbReference>
<evidence type="ECO:0000256" key="2">
    <source>
        <dbReference type="ARBA" id="ARBA00022729"/>
    </source>
</evidence>
<organism evidence="6 7">
    <name type="scientific">Ruegeria sediminis</name>
    <dbReference type="NCBI Taxonomy" id="2583820"/>
    <lineage>
        <taxon>Bacteria</taxon>
        <taxon>Pseudomonadati</taxon>
        <taxon>Pseudomonadota</taxon>
        <taxon>Alphaproteobacteria</taxon>
        <taxon>Rhodobacterales</taxon>
        <taxon>Roseobacteraceae</taxon>
        <taxon>Ruegeria</taxon>
    </lineage>
</organism>
<dbReference type="PANTHER" id="PTHR36307:SF1">
    <property type="entry name" value="FLAGELLA BASAL BODY P-RING FORMATION PROTEIN FLGA"/>
    <property type="match status" value="1"/>
</dbReference>
<evidence type="ECO:0000256" key="3">
    <source>
        <dbReference type="ARBA" id="ARBA00022764"/>
    </source>
</evidence>
<proteinExistence type="inferred from homology"/>
<feature type="domain" description="SAF" evidence="5">
    <location>
        <begin position="18"/>
        <end position="76"/>
    </location>
</feature>
<evidence type="ECO:0000313" key="7">
    <source>
        <dbReference type="Proteomes" id="UP001193035"/>
    </source>
</evidence>
<dbReference type="InterPro" id="IPR039246">
    <property type="entry name" value="Flagellar_FlgA"/>
</dbReference>
<dbReference type="InterPro" id="IPR017585">
    <property type="entry name" value="SAF_FlgA"/>
</dbReference>
<accession>A0ABY2WXW4</accession>
<dbReference type="InterPro" id="IPR013974">
    <property type="entry name" value="SAF"/>
</dbReference>
<evidence type="ECO:0000256" key="1">
    <source>
        <dbReference type="ARBA" id="ARBA00004418"/>
    </source>
</evidence>
<dbReference type="NCBIfam" id="TIGR03170">
    <property type="entry name" value="flgA_cterm"/>
    <property type="match status" value="1"/>
</dbReference>
<dbReference type="Proteomes" id="UP001193035">
    <property type="component" value="Unassembled WGS sequence"/>
</dbReference>
<keyword evidence="3 4" id="KW-0574">Periplasm</keyword>
<name>A0ABY2WXW4_9RHOB</name>
<reference evidence="6 7" key="1">
    <citation type="submission" date="2019-05" db="EMBL/GenBank/DDBJ databases">
        <title>Ruegeria sp. nov., isolated from tidal flat.</title>
        <authorList>
            <person name="Kim W."/>
        </authorList>
    </citation>
    <scope>NUCLEOTIDE SEQUENCE [LARGE SCALE GENOMIC DNA]</scope>
    <source>
        <strain evidence="6 7">CAU 1488</strain>
    </source>
</reference>
<dbReference type="Pfam" id="PF13144">
    <property type="entry name" value="ChapFlgA"/>
    <property type="match status" value="1"/>
</dbReference>
<comment type="subcellular location">
    <subcellularLocation>
        <location evidence="1 4">Periplasm</location>
    </subcellularLocation>
</comment>
<comment type="similarity">
    <text evidence="4">Belongs to the FlgA family.</text>
</comment>
<keyword evidence="6" id="KW-0969">Cilium</keyword>
<keyword evidence="2" id="KW-0732">Signal</keyword>
<dbReference type="Gene3D" id="2.30.30.760">
    <property type="match status" value="1"/>
</dbReference>
<evidence type="ECO:0000259" key="5">
    <source>
        <dbReference type="SMART" id="SM00858"/>
    </source>
</evidence>
<keyword evidence="7" id="KW-1185">Reference proteome</keyword>
<dbReference type="PANTHER" id="PTHR36307">
    <property type="entry name" value="FLAGELLA BASAL BODY P-RING FORMATION PROTEIN FLGA"/>
    <property type="match status" value="1"/>
</dbReference>
<dbReference type="EMBL" id="VCPD01000004">
    <property type="protein sequence ID" value="TMV07099.1"/>
    <property type="molecule type" value="Genomic_DNA"/>
</dbReference>
<comment type="function">
    <text evidence="4">Involved in the assembly process of the P-ring formation. It may associate with FlgF on the rod constituting a structure essential for the P-ring assembly or may act as a modulator protein for the P-ring assembly.</text>
</comment>
<keyword evidence="4" id="KW-1005">Bacterial flagellum biogenesis</keyword>
<gene>
    <name evidence="6" type="primary">flgA</name>
    <name evidence="6" type="ORF">FGK63_13380</name>
</gene>
<dbReference type="SMART" id="SM00858">
    <property type="entry name" value="SAF"/>
    <property type="match status" value="1"/>
</dbReference>
<sequence>MRRVFLVLLPIIALPAVADVVVPVRTIRAKEIITFDAVAVEPSEAVGTAPDLGDVLGKEARIALYPGRPIRNSDFGPPAIVDRNDLVTLVFADGRLSITVEGRALGRGSAGEIIQAMNLASRTTVTGQIRPDGRIEVK</sequence>
<dbReference type="CDD" id="cd11614">
    <property type="entry name" value="SAF_CpaB_FlgA_like"/>
    <property type="match status" value="1"/>
</dbReference>
<evidence type="ECO:0000256" key="4">
    <source>
        <dbReference type="RuleBase" id="RU362063"/>
    </source>
</evidence>
<keyword evidence="6" id="KW-0966">Cell projection</keyword>
<protein>
    <recommendedName>
        <fullName evidence="4">Flagella basal body P-ring formation protein FlgA</fullName>
    </recommendedName>
</protein>
<evidence type="ECO:0000313" key="6">
    <source>
        <dbReference type="EMBL" id="TMV07099.1"/>
    </source>
</evidence>
<keyword evidence="6" id="KW-0282">Flagellum</keyword>